<comment type="caution">
    <text evidence="2">The sequence shown here is derived from an EMBL/GenBank/DDBJ whole genome shotgun (WGS) entry which is preliminary data.</text>
</comment>
<name>A0A9W6UCG3_9STRA</name>
<dbReference type="OrthoDB" id="94217at2759"/>
<organism evidence="2 3">
    <name type="scientific">Phytophthora fragariaefolia</name>
    <dbReference type="NCBI Taxonomy" id="1490495"/>
    <lineage>
        <taxon>Eukaryota</taxon>
        <taxon>Sar</taxon>
        <taxon>Stramenopiles</taxon>
        <taxon>Oomycota</taxon>
        <taxon>Peronosporomycetes</taxon>
        <taxon>Peronosporales</taxon>
        <taxon>Peronosporaceae</taxon>
        <taxon>Phytophthora</taxon>
    </lineage>
</organism>
<evidence type="ECO:0000256" key="1">
    <source>
        <dbReference type="SAM" id="MobiDB-lite"/>
    </source>
</evidence>
<feature type="region of interest" description="Disordered" evidence="1">
    <location>
        <begin position="183"/>
        <end position="211"/>
    </location>
</feature>
<protein>
    <submittedName>
        <fullName evidence="2">Unnamed protein product</fullName>
    </submittedName>
</protein>
<dbReference type="EMBL" id="BSXT01000584">
    <property type="protein sequence ID" value="GMF30534.1"/>
    <property type="molecule type" value="Genomic_DNA"/>
</dbReference>
<gene>
    <name evidence="2" type="ORF">Pfra01_000678700</name>
</gene>
<evidence type="ECO:0000313" key="2">
    <source>
        <dbReference type="EMBL" id="GMF30534.1"/>
    </source>
</evidence>
<sequence>MVQPRNLAGALVSAKRTERYRPTALIGVELALSKYLSDLSWCGRFQKSLRGSLVAAETIQDLQFTLLSLHQVILNDRAVQEMEKLPHRSKWQLAEEFEIDDGGNTIVDHGVGQVAGVHLCPHEGVYIRTATFVDGGSVHGPGTLELSWLIHERVRTFGIQNGQREMDYDTALPADDSIVAARSTQAAASSPEKGDEKMVTSQTTESPVVDGGRNWTVAATRALVQSWRKVSIEGGGRQQGVTRLPAHLHRVPAVSAHHEAHSQGAGRQDGYPQRNLQVHLGLQRPPRGRQYGSWPLE</sequence>
<reference evidence="2" key="1">
    <citation type="submission" date="2023-04" db="EMBL/GenBank/DDBJ databases">
        <title>Phytophthora fragariaefolia NBRC 109709.</title>
        <authorList>
            <person name="Ichikawa N."/>
            <person name="Sato H."/>
            <person name="Tonouchi N."/>
        </authorList>
    </citation>
    <scope>NUCLEOTIDE SEQUENCE</scope>
    <source>
        <strain evidence="2">NBRC 109709</strain>
    </source>
</reference>
<feature type="region of interest" description="Disordered" evidence="1">
    <location>
        <begin position="253"/>
        <end position="272"/>
    </location>
</feature>
<proteinExistence type="predicted"/>
<feature type="region of interest" description="Disordered" evidence="1">
    <location>
        <begin position="278"/>
        <end position="297"/>
    </location>
</feature>
<dbReference type="Proteomes" id="UP001165121">
    <property type="component" value="Unassembled WGS sequence"/>
</dbReference>
<dbReference type="AlphaFoldDB" id="A0A9W6UCG3"/>
<keyword evidence="3" id="KW-1185">Reference proteome</keyword>
<accession>A0A9W6UCG3</accession>
<evidence type="ECO:0000313" key="3">
    <source>
        <dbReference type="Proteomes" id="UP001165121"/>
    </source>
</evidence>